<reference evidence="2 4" key="2">
    <citation type="submission" date="2018-06" db="EMBL/GenBank/DDBJ databases">
        <authorList>
            <consortium name="Pathogen Informatics"/>
            <person name="Doyle S."/>
        </authorList>
    </citation>
    <scope>NUCLEOTIDE SEQUENCE [LARGE SCALE GENOMIC DNA]</scope>
    <source>
        <strain evidence="2 4">NCTC12239</strain>
    </source>
</reference>
<evidence type="ECO:0000313" key="1">
    <source>
        <dbReference type="EMBL" id="KTD34688.1"/>
    </source>
</evidence>
<evidence type="ECO:0000313" key="4">
    <source>
        <dbReference type="Proteomes" id="UP000254040"/>
    </source>
</evidence>
<proteinExistence type="predicted"/>
<keyword evidence="3" id="KW-1185">Reference proteome</keyword>
<dbReference type="Proteomes" id="UP000054985">
    <property type="component" value="Unassembled WGS sequence"/>
</dbReference>
<gene>
    <name evidence="1" type="ORF">Lmor_1221</name>
    <name evidence="2" type="ORF">NCTC12239_00200</name>
</gene>
<reference evidence="1 3" key="1">
    <citation type="submission" date="2015-11" db="EMBL/GenBank/DDBJ databases">
        <title>Genomic analysis of 38 Legionella species identifies large and diverse effector repertoires.</title>
        <authorList>
            <person name="Burstein D."/>
            <person name="Amaro F."/>
            <person name="Zusman T."/>
            <person name="Lifshitz Z."/>
            <person name="Cohen O."/>
            <person name="Gilbert J.A."/>
            <person name="Pupko T."/>
            <person name="Shuman H.A."/>
            <person name="Segal G."/>
        </authorList>
    </citation>
    <scope>NUCLEOTIDE SEQUENCE [LARGE SCALE GENOMIC DNA]</scope>
    <source>
        <strain evidence="1 3">ATCC 43877</strain>
    </source>
</reference>
<evidence type="ECO:0000313" key="3">
    <source>
        <dbReference type="Proteomes" id="UP000054985"/>
    </source>
</evidence>
<name>A0A378JRS1_9GAMM</name>
<evidence type="ECO:0000313" key="2">
    <source>
        <dbReference type="EMBL" id="STX61294.1"/>
    </source>
</evidence>
<sequence>MFLDVLGIQYGGGGGNRTRYHAFSSFHEILSKTMKNYANYELSHFLKNAPCCLS</sequence>
<accession>A0A378JRS1</accession>
<dbReference type="EMBL" id="UGOG01000001">
    <property type="protein sequence ID" value="STX61294.1"/>
    <property type="molecule type" value="Genomic_DNA"/>
</dbReference>
<dbReference type="Proteomes" id="UP000254040">
    <property type="component" value="Unassembled WGS sequence"/>
</dbReference>
<dbReference type="AlphaFoldDB" id="A0A378JRS1"/>
<dbReference type="EMBL" id="LNYN01000019">
    <property type="protein sequence ID" value="KTD34688.1"/>
    <property type="molecule type" value="Genomic_DNA"/>
</dbReference>
<organism evidence="2 4">
    <name type="scientific">Legionella moravica</name>
    <dbReference type="NCBI Taxonomy" id="39962"/>
    <lineage>
        <taxon>Bacteria</taxon>
        <taxon>Pseudomonadati</taxon>
        <taxon>Pseudomonadota</taxon>
        <taxon>Gammaproteobacteria</taxon>
        <taxon>Legionellales</taxon>
        <taxon>Legionellaceae</taxon>
        <taxon>Legionella</taxon>
    </lineage>
</organism>
<protein>
    <submittedName>
        <fullName evidence="2">Uncharacterized protein</fullName>
    </submittedName>
</protein>